<dbReference type="GO" id="GO:0005840">
    <property type="term" value="C:ribosome"/>
    <property type="evidence" value="ECO:0007669"/>
    <property type="project" value="UniProtKB-KW"/>
</dbReference>
<evidence type="ECO:0000256" key="1">
    <source>
        <dbReference type="ARBA" id="ARBA00008553"/>
    </source>
</evidence>
<evidence type="ECO:0000256" key="2">
    <source>
        <dbReference type="ARBA" id="ARBA00022723"/>
    </source>
</evidence>
<keyword evidence="11" id="KW-1185">Reference proteome</keyword>
<keyword evidence="3" id="KW-0863">Zinc-finger</keyword>
<feature type="compositionally biased region" description="Basic and acidic residues" evidence="7">
    <location>
        <begin position="66"/>
        <end position="78"/>
    </location>
</feature>
<evidence type="ECO:0000259" key="8">
    <source>
        <dbReference type="PROSITE" id="PS51292"/>
    </source>
</evidence>
<dbReference type="SUPFAM" id="SSF57850">
    <property type="entry name" value="RING/U-box"/>
    <property type="match status" value="1"/>
</dbReference>
<dbReference type="InterPro" id="IPR031309">
    <property type="entry name" value="Ribosomal_uL5_C"/>
</dbReference>
<accession>A0A1J7GTP7</accession>
<dbReference type="InterPro" id="IPR022803">
    <property type="entry name" value="Ribosomal_uL5_dom_sf"/>
</dbReference>
<evidence type="ECO:0000256" key="6">
    <source>
        <dbReference type="ARBA" id="ARBA00023274"/>
    </source>
</evidence>
<dbReference type="InterPro" id="IPR020929">
    <property type="entry name" value="Ribosomal_uL5_CS"/>
</dbReference>
<dbReference type="Gene3D" id="3.30.40.10">
    <property type="entry name" value="Zinc/RING finger domain, C3HC4 (zinc finger)"/>
    <property type="match status" value="1"/>
</dbReference>
<keyword evidence="4" id="KW-0862">Zinc</keyword>
<dbReference type="GO" id="GO:0003735">
    <property type="term" value="F:structural constituent of ribosome"/>
    <property type="evidence" value="ECO:0007669"/>
    <property type="project" value="InterPro"/>
</dbReference>
<organism evidence="9 11">
    <name type="scientific">Lupinus angustifolius</name>
    <name type="common">Narrow-leaved blue lupine</name>
    <dbReference type="NCBI Taxonomy" id="3871"/>
    <lineage>
        <taxon>Eukaryota</taxon>
        <taxon>Viridiplantae</taxon>
        <taxon>Streptophyta</taxon>
        <taxon>Embryophyta</taxon>
        <taxon>Tracheophyta</taxon>
        <taxon>Spermatophyta</taxon>
        <taxon>Magnoliopsida</taxon>
        <taxon>eudicotyledons</taxon>
        <taxon>Gunneridae</taxon>
        <taxon>Pentapetalae</taxon>
        <taxon>rosids</taxon>
        <taxon>fabids</taxon>
        <taxon>Fabales</taxon>
        <taxon>Fabaceae</taxon>
        <taxon>Papilionoideae</taxon>
        <taxon>50 kb inversion clade</taxon>
        <taxon>genistoids sensu lato</taxon>
        <taxon>core genistoids</taxon>
        <taxon>Genisteae</taxon>
        <taxon>Lupinus</taxon>
    </lineage>
</organism>
<dbReference type="Gramene" id="OIW14074">
    <property type="protein sequence ID" value="OIW14074"/>
    <property type="gene ID" value="TanjilG_11419"/>
</dbReference>
<dbReference type="EMBL" id="KV861532">
    <property type="protein sequence ID" value="OIW14074.1"/>
    <property type="molecule type" value="Genomic_DNA"/>
</dbReference>
<dbReference type="PANTHER" id="PTHR11994">
    <property type="entry name" value="60S RIBOSOMAL PROTEIN L11-RELATED"/>
    <property type="match status" value="1"/>
</dbReference>
<dbReference type="Gene3D" id="3.30.1440.10">
    <property type="match status" value="1"/>
</dbReference>
<evidence type="ECO:0000256" key="3">
    <source>
        <dbReference type="ARBA" id="ARBA00022771"/>
    </source>
</evidence>
<dbReference type="InterPro" id="IPR013083">
    <property type="entry name" value="Znf_RING/FYVE/PHD"/>
</dbReference>
<dbReference type="Pfam" id="PF00281">
    <property type="entry name" value="Ribosomal_L5"/>
    <property type="match status" value="1"/>
</dbReference>
<dbReference type="Pfam" id="PF12906">
    <property type="entry name" value="RINGv"/>
    <property type="match status" value="1"/>
</dbReference>
<keyword evidence="2" id="KW-0479">Metal-binding</keyword>
<dbReference type="STRING" id="3871.A0A1J7GTP7"/>
<evidence type="ECO:0000313" key="11">
    <source>
        <dbReference type="Proteomes" id="UP000188354"/>
    </source>
</evidence>
<dbReference type="InterPro" id="IPR002132">
    <property type="entry name" value="Ribosomal_uL5"/>
</dbReference>
<dbReference type="InterPro" id="IPR057266">
    <property type="entry name" value="Ribosomal_uL5_euk/arc-type"/>
</dbReference>
<sequence>MDQDRSKGIGVVLDHVHEGVDENLSILVEGVAIDAVDGGSLGGIACISGEVGTSNETGSGSGLNKELTEGAEEVKDRDEVKISDTSTVVDQGGSNNSNHLVNQEVLETVSVIEFIQNEYVNGENRKLEAKVTESGLSKVPVKTPKGSSDVNSCVIDINCGSHKGLSESSDGEKICRICHLASGRPSDATSVGIANDDSNADLIQLGCACKDELGIAHIHCAEAWFRIKGNRVCEICGETAKNVVGFADPGFMVEWNERRLMDNESNSSGRVFVHQQVNPLHYREVTSFTSDLPDCSFIGIFICASEKKLSNPMREIKVQKLVLNISVGESGDRLTRAAKVLEQLSGQTPVFSKARYTVRSFGIRRNEKIACYVTVRGDKAMQLLESGLKVKEYELLRRNFSDTGCFGFGIQEHIDLGIKYDPSTGIYGMDFYVVLERPGYRVGRRRRCKARVGIQHRVTKDDAMKWFQVKYEGVILNKSQNIS</sequence>
<dbReference type="PROSITE" id="PS51292">
    <property type="entry name" value="ZF_RING_CH"/>
    <property type="match status" value="1"/>
</dbReference>
<feature type="region of interest" description="Disordered" evidence="7">
    <location>
        <begin position="53"/>
        <end position="78"/>
    </location>
</feature>
<proteinExistence type="inferred from homology"/>
<evidence type="ECO:0000256" key="7">
    <source>
        <dbReference type="SAM" id="MobiDB-lite"/>
    </source>
</evidence>
<comment type="similarity">
    <text evidence="1">Belongs to the universal ribosomal protein uL5 family.</text>
</comment>
<dbReference type="Proteomes" id="UP000188354">
    <property type="component" value="Chromosome LG04"/>
</dbReference>
<evidence type="ECO:0000313" key="9">
    <source>
        <dbReference type="EMBL" id="OIV93472.1"/>
    </source>
</evidence>
<dbReference type="FunFam" id="3.30.1440.10:FF:000002">
    <property type="entry name" value="60S ribosomal protein L11"/>
    <property type="match status" value="1"/>
</dbReference>
<protein>
    <recommendedName>
        <fullName evidence="8">RING-CH-type domain-containing protein</fullName>
    </recommendedName>
</protein>
<dbReference type="InterPro" id="IPR031310">
    <property type="entry name" value="Ribosomal_uL5_N"/>
</dbReference>
<feature type="domain" description="RING-CH-type" evidence="8">
    <location>
        <begin position="167"/>
        <end position="243"/>
    </location>
</feature>
<keyword evidence="5" id="KW-0689">Ribosomal protein</keyword>
<dbReference type="SUPFAM" id="SSF55282">
    <property type="entry name" value="RL5-like"/>
    <property type="match status" value="1"/>
</dbReference>
<dbReference type="EMBL" id="KV862088">
    <property type="protein sequence ID" value="OIV93472.1"/>
    <property type="molecule type" value="Genomic_DNA"/>
</dbReference>
<evidence type="ECO:0000256" key="5">
    <source>
        <dbReference type="ARBA" id="ARBA00022980"/>
    </source>
</evidence>
<evidence type="ECO:0000256" key="4">
    <source>
        <dbReference type="ARBA" id="ARBA00022833"/>
    </source>
</evidence>
<dbReference type="AlphaFoldDB" id="A0A1J7GTP7"/>
<gene>
    <name evidence="10" type="ORF">TanjilG_11419</name>
    <name evidence="9" type="ORF">TanjilG_18688</name>
</gene>
<dbReference type="NCBIfam" id="NF003258">
    <property type="entry name" value="PRK04219.1"/>
    <property type="match status" value="1"/>
</dbReference>
<name>A0A1J7GTP7_LUPAN</name>
<dbReference type="GO" id="GO:0008270">
    <property type="term" value="F:zinc ion binding"/>
    <property type="evidence" value="ECO:0007669"/>
    <property type="project" value="UniProtKB-KW"/>
</dbReference>
<dbReference type="GO" id="GO:1990904">
    <property type="term" value="C:ribonucleoprotein complex"/>
    <property type="evidence" value="ECO:0007669"/>
    <property type="project" value="UniProtKB-KW"/>
</dbReference>
<dbReference type="Proteomes" id="UP000188354">
    <property type="component" value="Chromosome LG18"/>
</dbReference>
<dbReference type="SMART" id="SM00744">
    <property type="entry name" value="RINGv"/>
    <property type="match status" value="1"/>
</dbReference>
<dbReference type="InterPro" id="IPR011016">
    <property type="entry name" value="Znf_RING-CH"/>
</dbReference>
<evidence type="ECO:0000313" key="10">
    <source>
        <dbReference type="EMBL" id="OIW14074.1"/>
    </source>
</evidence>
<reference evidence="9 11" key="1">
    <citation type="journal article" date="2017" name="Plant Biotechnol. J.">
        <title>A comprehensive draft genome sequence for lupin (Lupinus angustifolius), an emerging health food: insights into plant-microbe interactions and legume evolution.</title>
        <authorList>
            <person name="Hane J.K."/>
            <person name="Ming Y."/>
            <person name="Kamphuis L.G."/>
            <person name="Nelson M.N."/>
            <person name="Garg G."/>
            <person name="Atkins C.A."/>
            <person name="Bayer P.E."/>
            <person name="Bravo A."/>
            <person name="Bringans S."/>
            <person name="Cannon S."/>
            <person name="Edwards D."/>
            <person name="Foley R."/>
            <person name="Gao L.L."/>
            <person name="Harrison M.J."/>
            <person name="Huang W."/>
            <person name="Hurgobin B."/>
            <person name="Li S."/>
            <person name="Liu C.W."/>
            <person name="McGrath A."/>
            <person name="Morahan G."/>
            <person name="Murray J."/>
            <person name="Weller J."/>
            <person name="Jian J."/>
            <person name="Singh K.B."/>
        </authorList>
    </citation>
    <scope>NUCLEOTIDE SEQUENCE [LARGE SCALE GENOMIC DNA]</scope>
    <source>
        <strain evidence="11">cv. Tanjil</strain>
        <tissue evidence="9">Whole plant</tissue>
    </source>
</reference>
<dbReference type="Gramene" id="OIV93472">
    <property type="protein sequence ID" value="OIV93472"/>
    <property type="gene ID" value="TanjilG_18688"/>
</dbReference>
<dbReference type="PROSITE" id="PS00358">
    <property type="entry name" value="RIBOSOMAL_L5"/>
    <property type="match status" value="1"/>
</dbReference>
<keyword evidence="6" id="KW-0687">Ribonucleoprotein</keyword>
<dbReference type="GO" id="GO:0006412">
    <property type="term" value="P:translation"/>
    <property type="evidence" value="ECO:0007669"/>
    <property type="project" value="InterPro"/>
</dbReference>
<dbReference type="Pfam" id="PF00673">
    <property type="entry name" value="Ribosomal_L5_C"/>
    <property type="match status" value="1"/>
</dbReference>